<gene>
    <name evidence="2" type="ORF">SacmaDRAFT_3809</name>
</gene>
<proteinExistence type="predicted"/>
<feature type="compositionally biased region" description="Polar residues" evidence="1">
    <location>
        <begin position="1"/>
        <end position="11"/>
    </location>
</feature>
<sequence>MQDRASWSNFYGDSGEPSGSSTRTAAAGTASSSYEGCMRKYGACAVDHDIELSVAELGHGALDVAGQVPGFGELFDGANCAWYGAEGDNLNAAASCAAMIPTLGNLTTLGKHLGKAAGKIENATNAGVKASPNGGFKVGVGAEEIGEINARFGGSTLMHGSPANTIVNASRYGSFWEKSAVVIRDIAGGHMYDNGNKRTAQAVIEQLMERNGVVSGPTSADLRRVIDQVGKGQLYGVADIASALRGY</sequence>
<organism evidence="2 3">
    <name type="scientific">Saccharomonospora marina XMU15</name>
    <dbReference type="NCBI Taxonomy" id="882083"/>
    <lineage>
        <taxon>Bacteria</taxon>
        <taxon>Bacillati</taxon>
        <taxon>Actinomycetota</taxon>
        <taxon>Actinomycetes</taxon>
        <taxon>Pseudonocardiales</taxon>
        <taxon>Pseudonocardiaceae</taxon>
        <taxon>Saccharomonospora</taxon>
    </lineage>
</organism>
<evidence type="ECO:0000313" key="3">
    <source>
        <dbReference type="Proteomes" id="UP000004926"/>
    </source>
</evidence>
<evidence type="ECO:0000256" key="1">
    <source>
        <dbReference type="SAM" id="MobiDB-lite"/>
    </source>
</evidence>
<keyword evidence="3" id="KW-1185">Reference proteome</keyword>
<dbReference type="AlphaFoldDB" id="H5X1U9"/>
<evidence type="ECO:0008006" key="4">
    <source>
        <dbReference type="Google" id="ProtNLM"/>
    </source>
</evidence>
<reference evidence="2 3" key="1">
    <citation type="journal article" date="2012" name="Stand. Genomic Sci.">
        <title>Genome sequence of the ocean sediment bacterium Saccharomonospora marina type strain (XMU15(T)).</title>
        <authorList>
            <person name="Klenk H.P."/>
            <person name="Lu M."/>
            <person name="Lucas S."/>
            <person name="Lapidus A."/>
            <person name="Copeland A."/>
            <person name="Pitluck S."/>
            <person name="Goodwin L.A."/>
            <person name="Han C."/>
            <person name="Tapia R."/>
            <person name="Brambilla E.M."/>
            <person name="Potter G."/>
            <person name="Land M."/>
            <person name="Ivanova N."/>
            <person name="Rohde M."/>
            <person name="Goker M."/>
            <person name="Detter J.C."/>
            <person name="Li W.J."/>
            <person name="Kyrpides N.C."/>
            <person name="Woyke T."/>
        </authorList>
    </citation>
    <scope>NUCLEOTIDE SEQUENCE [LARGE SCALE GENOMIC DNA]</scope>
    <source>
        <strain evidence="2 3">XMU15</strain>
    </source>
</reference>
<accession>H5X1U9</accession>
<dbReference type="CDD" id="cd20745">
    <property type="entry name" value="FIX_RhsA_AHH_HNH-like"/>
    <property type="match status" value="1"/>
</dbReference>
<dbReference type="HOGENOM" id="CLU_1123866_0_0_11"/>
<dbReference type="InterPro" id="IPR053737">
    <property type="entry name" value="Type_II_TA_Toxin"/>
</dbReference>
<protein>
    <recommendedName>
        <fullName evidence="4">Fido domain-containing protein</fullName>
    </recommendedName>
</protein>
<dbReference type="Gene3D" id="1.20.120.1870">
    <property type="entry name" value="Fic/DOC protein, Fido domain"/>
    <property type="match status" value="1"/>
</dbReference>
<dbReference type="STRING" id="882083.SacmaDRAFT_3809"/>
<dbReference type="Proteomes" id="UP000004926">
    <property type="component" value="Chromosome"/>
</dbReference>
<dbReference type="EMBL" id="CM001439">
    <property type="protein sequence ID" value="EHR52018.1"/>
    <property type="molecule type" value="Genomic_DNA"/>
</dbReference>
<name>H5X1U9_9PSEU</name>
<evidence type="ECO:0000313" key="2">
    <source>
        <dbReference type="EMBL" id="EHR52018.1"/>
    </source>
</evidence>
<feature type="region of interest" description="Disordered" evidence="1">
    <location>
        <begin position="1"/>
        <end position="26"/>
    </location>
</feature>